<dbReference type="EMBL" id="ML120359">
    <property type="protein sequence ID" value="RPB04179.1"/>
    <property type="molecule type" value="Genomic_DNA"/>
</dbReference>
<dbReference type="Proteomes" id="UP000276215">
    <property type="component" value="Unassembled WGS sequence"/>
</dbReference>
<dbReference type="AlphaFoldDB" id="A0A3N4K4B7"/>
<name>A0A3N4K4B7_9PEZI</name>
<organism evidence="1 2">
    <name type="scientific">Choiromyces venosus 120613-1</name>
    <dbReference type="NCBI Taxonomy" id="1336337"/>
    <lineage>
        <taxon>Eukaryota</taxon>
        <taxon>Fungi</taxon>
        <taxon>Dikarya</taxon>
        <taxon>Ascomycota</taxon>
        <taxon>Pezizomycotina</taxon>
        <taxon>Pezizomycetes</taxon>
        <taxon>Pezizales</taxon>
        <taxon>Tuberaceae</taxon>
        <taxon>Choiromyces</taxon>
    </lineage>
</organism>
<evidence type="ECO:0000313" key="1">
    <source>
        <dbReference type="EMBL" id="RPB04179.1"/>
    </source>
</evidence>
<gene>
    <name evidence="1" type="ORF">L873DRAFT_1759419</name>
</gene>
<evidence type="ECO:0000313" key="2">
    <source>
        <dbReference type="Proteomes" id="UP000276215"/>
    </source>
</evidence>
<reference evidence="1 2" key="1">
    <citation type="journal article" date="2018" name="Nat. Ecol. Evol.">
        <title>Pezizomycetes genomes reveal the molecular basis of ectomycorrhizal truffle lifestyle.</title>
        <authorList>
            <person name="Murat C."/>
            <person name="Payen T."/>
            <person name="Noel B."/>
            <person name="Kuo A."/>
            <person name="Morin E."/>
            <person name="Chen J."/>
            <person name="Kohler A."/>
            <person name="Krizsan K."/>
            <person name="Balestrini R."/>
            <person name="Da Silva C."/>
            <person name="Montanini B."/>
            <person name="Hainaut M."/>
            <person name="Levati E."/>
            <person name="Barry K.W."/>
            <person name="Belfiori B."/>
            <person name="Cichocki N."/>
            <person name="Clum A."/>
            <person name="Dockter R.B."/>
            <person name="Fauchery L."/>
            <person name="Guy J."/>
            <person name="Iotti M."/>
            <person name="Le Tacon F."/>
            <person name="Lindquist E.A."/>
            <person name="Lipzen A."/>
            <person name="Malagnac F."/>
            <person name="Mello A."/>
            <person name="Molinier V."/>
            <person name="Miyauchi S."/>
            <person name="Poulain J."/>
            <person name="Riccioni C."/>
            <person name="Rubini A."/>
            <person name="Sitrit Y."/>
            <person name="Splivallo R."/>
            <person name="Traeger S."/>
            <person name="Wang M."/>
            <person name="Zifcakova L."/>
            <person name="Wipf D."/>
            <person name="Zambonelli A."/>
            <person name="Paolocci F."/>
            <person name="Nowrousian M."/>
            <person name="Ottonello S."/>
            <person name="Baldrian P."/>
            <person name="Spatafora J.W."/>
            <person name="Henrissat B."/>
            <person name="Nagy L.G."/>
            <person name="Aury J.M."/>
            <person name="Wincker P."/>
            <person name="Grigoriev I.V."/>
            <person name="Bonfante P."/>
            <person name="Martin F.M."/>
        </authorList>
    </citation>
    <scope>NUCLEOTIDE SEQUENCE [LARGE SCALE GENOMIC DNA]</scope>
    <source>
        <strain evidence="1 2">120613-1</strain>
    </source>
</reference>
<accession>A0A3N4K4B7</accession>
<keyword evidence="2" id="KW-1185">Reference proteome</keyword>
<protein>
    <submittedName>
        <fullName evidence="1">Uncharacterized protein</fullName>
    </submittedName>
</protein>
<proteinExistence type="predicted"/>
<sequence>MGQIVVGFPIQPEYKSGLPTSINSVNPAWRQNGLHIITCYVAPSNYTPAQADELSDTWVTVRLEEIRQITPRSWSLPVRSGGE</sequence>